<sequence length="105" mass="10588">MGQPILVRAGGTEFYAEVSDGGGPQPVGLGDALSFDGVRDMIEAVGGHLSAAWESAKPAEATVSFGVNLSTKTGKLSGLLVEGGGSASLEITLTWKYDTDDAAAS</sequence>
<protein>
    <recommendedName>
        <fullName evidence="1">Trypsin-co-occurring domain-containing protein</fullName>
    </recommendedName>
</protein>
<name>A0A7H8T298_STRCX</name>
<dbReference type="AlphaFoldDB" id="A0A7H8T298"/>
<dbReference type="Proteomes" id="UP000509418">
    <property type="component" value="Chromosome"/>
</dbReference>
<organism evidence="2 3">
    <name type="scientific">Streptomyces chartreusis</name>
    <dbReference type="NCBI Taxonomy" id="1969"/>
    <lineage>
        <taxon>Bacteria</taxon>
        <taxon>Bacillati</taxon>
        <taxon>Actinomycetota</taxon>
        <taxon>Actinomycetes</taxon>
        <taxon>Kitasatosporales</taxon>
        <taxon>Streptomycetaceae</taxon>
        <taxon>Streptomyces</taxon>
    </lineage>
</organism>
<dbReference type="EMBL" id="CP056041">
    <property type="protein sequence ID" value="QKZ17615.1"/>
    <property type="molecule type" value="Genomic_DNA"/>
</dbReference>
<evidence type="ECO:0000313" key="2">
    <source>
        <dbReference type="EMBL" id="QKZ17615.1"/>
    </source>
</evidence>
<keyword evidence="3" id="KW-1185">Reference proteome</keyword>
<reference evidence="2 3" key="1">
    <citation type="submission" date="2020-06" db="EMBL/GenBank/DDBJ databases">
        <title>Genome mining for natural products.</title>
        <authorList>
            <person name="Zhang B."/>
            <person name="Shi J."/>
            <person name="Ge H."/>
        </authorList>
    </citation>
    <scope>NUCLEOTIDE SEQUENCE [LARGE SCALE GENOMIC DNA]</scope>
    <source>
        <strain evidence="2 3">NA02069</strain>
    </source>
</reference>
<evidence type="ECO:0000259" key="1">
    <source>
        <dbReference type="Pfam" id="PF19493"/>
    </source>
</evidence>
<proteinExistence type="predicted"/>
<dbReference type="Pfam" id="PF19493">
    <property type="entry name" value="Trypco1"/>
    <property type="match status" value="1"/>
</dbReference>
<dbReference type="RefSeq" id="WP_176574859.1">
    <property type="nucleotide sequence ID" value="NZ_CBDRGH010000014.1"/>
</dbReference>
<dbReference type="NCBIfam" id="NF041216">
    <property type="entry name" value="CU044_2847_fam"/>
    <property type="match status" value="1"/>
</dbReference>
<gene>
    <name evidence="2" type="ORF">HUT05_09830</name>
</gene>
<feature type="domain" description="Trypsin-co-occurring" evidence="1">
    <location>
        <begin position="10"/>
        <end position="96"/>
    </location>
</feature>
<accession>A0A7H8T298</accession>
<dbReference type="InterPro" id="IPR045794">
    <property type="entry name" value="Trypco1"/>
</dbReference>
<evidence type="ECO:0000313" key="3">
    <source>
        <dbReference type="Proteomes" id="UP000509418"/>
    </source>
</evidence>